<comment type="caution">
    <text evidence="14">The sequence shown here is derived from an EMBL/GenBank/DDBJ whole genome shotgun (WGS) entry which is preliminary data.</text>
</comment>
<dbReference type="AlphaFoldDB" id="A0A9D7K3A8"/>
<feature type="domain" description="N-acetylmuramoyl-L-alanine amidase" evidence="13">
    <location>
        <begin position="20"/>
        <end position="168"/>
    </location>
</feature>
<proteinExistence type="inferred from homology"/>
<comment type="similarity">
    <text evidence="4">Belongs to the N-acetylmuramoyl-L-alanine amidase 2 family.</text>
</comment>
<dbReference type="EMBL" id="JADJUC010000005">
    <property type="protein sequence ID" value="MBK8523847.1"/>
    <property type="molecule type" value="Genomic_DNA"/>
</dbReference>
<evidence type="ECO:0000256" key="7">
    <source>
        <dbReference type="ARBA" id="ARBA00022723"/>
    </source>
</evidence>
<organism evidence="14 15">
    <name type="scientific">Candidatus Proximibacter danicus</name>
    <dbReference type="NCBI Taxonomy" id="2954365"/>
    <lineage>
        <taxon>Bacteria</taxon>
        <taxon>Pseudomonadati</taxon>
        <taxon>Pseudomonadota</taxon>
        <taxon>Betaproteobacteria</taxon>
        <taxon>Candidatus Proximibacter</taxon>
    </lineage>
</organism>
<dbReference type="SMART" id="SM00644">
    <property type="entry name" value="Ami_2"/>
    <property type="match status" value="1"/>
</dbReference>
<protein>
    <recommendedName>
        <fullName evidence="11">1,6-anhydro-N-acetylmuramyl-L-alanine amidase AmpD</fullName>
        <ecNumber evidence="5">3.5.1.28</ecNumber>
    </recommendedName>
    <alternativeName>
        <fullName evidence="12">N-acetylmuramoyl-L-alanine amidase</fullName>
    </alternativeName>
</protein>
<dbReference type="NCBIfam" id="NF008758">
    <property type="entry name" value="PRK11789.1"/>
    <property type="match status" value="1"/>
</dbReference>
<evidence type="ECO:0000256" key="2">
    <source>
        <dbReference type="ARBA" id="ARBA00001947"/>
    </source>
</evidence>
<keyword evidence="7" id="KW-0479">Metal-binding</keyword>
<dbReference type="GO" id="GO:0046872">
    <property type="term" value="F:metal ion binding"/>
    <property type="evidence" value="ECO:0007669"/>
    <property type="project" value="UniProtKB-KW"/>
</dbReference>
<keyword evidence="8 14" id="KW-0378">Hydrolase</keyword>
<evidence type="ECO:0000256" key="3">
    <source>
        <dbReference type="ARBA" id="ARBA00004496"/>
    </source>
</evidence>
<evidence type="ECO:0000256" key="10">
    <source>
        <dbReference type="ARBA" id="ARBA00023316"/>
    </source>
</evidence>
<comment type="catalytic activity">
    <reaction evidence="1">
        <text>Hydrolyzes the link between N-acetylmuramoyl residues and L-amino acid residues in certain cell-wall glycopeptides.</text>
        <dbReference type="EC" id="3.5.1.28"/>
    </reaction>
</comment>
<dbReference type="PANTHER" id="PTHR30417:SF4">
    <property type="entry name" value="1,6-ANHYDRO-N-ACETYLMURAMYL-L-ALANINE AMIDASE AMPD"/>
    <property type="match status" value="1"/>
</dbReference>
<dbReference type="InterPro" id="IPR036505">
    <property type="entry name" value="Amidase/PGRP_sf"/>
</dbReference>
<evidence type="ECO:0000313" key="14">
    <source>
        <dbReference type="EMBL" id="MBK8523847.1"/>
    </source>
</evidence>
<accession>A0A9D7K3A8</accession>
<evidence type="ECO:0000256" key="5">
    <source>
        <dbReference type="ARBA" id="ARBA00011901"/>
    </source>
</evidence>
<comment type="cofactor">
    <cofactor evidence="2">
        <name>Zn(2+)</name>
        <dbReference type="ChEBI" id="CHEBI:29105"/>
    </cofactor>
</comment>
<dbReference type="SUPFAM" id="SSF55846">
    <property type="entry name" value="N-acetylmuramoyl-L-alanine amidase-like"/>
    <property type="match status" value="1"/>
</dbReference>
<evidence type="ECO:0000313" key="15">
    <source>
        <dbReference type="Proteomes" id="UP000886689"/>
    </source>
</evidence>
<gene>
    <name evidence="14" type="primary">ampD</name>
    <name evidence="14" type="ORF">IPL58_06830</name>
</gene>
<dbReference type="GO" id="GO:0071555">
    <property type="term" value="P:cell wall organization"/>
    <property type="evidence" value="ECO:0007669"/>
    <property type="project" value="UniProtKB-KW"/>
</dbReference>
<evidence type="ECO:0000256" key="12">
    <source>
        <dbReference type="ARBA" id="ARBA00042615"/>
    </source>
</evidence>
<dbReference type="GO" id="GO:0008745">
    <property type="term" value="F:N-acetylmuramoyl-L-alanine amidase activity"/>
    <property type="evidence" value="ECO:0007669"/>
    <property type="project" value="UniProtKB-EC"/>
</dbReference>
<evidence type="ECO:0000256" key="9">
    <source>
        <dbReference type="ARBA" id="ARBA00022833"/>
    </source>
</evidence>
<comment type="subcellular location">
    <subcellularLocation>
        <location evidence="3">Cytoplasm</location>
    </subcellularLocation>
</comment>
<sequence>MSRLVVDEAGWVTGVRHVPSPNFDCRPEGEQPTLLVLHAISLPPGEFGGNDVLALFGNALDPARHPYFSTIHTLRVSAHFFIRRDGEVVQLVSCNARAWHAGVSCWQGRERCNDFSIGVELEGCDEEPFEPAQYASLQELVSALLQHYPLSHLAGHSEIAPGRKTDPGPFFAWEKIAALPLLRI</sequence>
<dbReference type="CDD" id="cd06583">
    <property type="entry name" value="PGRP"/>
    <property type="match status" value="1"/>
</dbReference>
<name>A0A9D7K3A8_9PROT</name>
<dbReference type="GO" id="GO:0009253">
    <property type="term" value="P:peptidoglycan catabolic process"/>
    <property type="evidence" value="ECO:0007669"/>
    <property type="project" value="InterPro"/>
</dbReference>
<dbReference type="GO" id="GO:0005737">
    <property type="term" value="C:cytoplasm"/>
    <property type="evidence" value="ECO:0007669"/>
    <property type="project" value="UniProtKB-SubCell"/>
</dbReference>
<dbReference type="Pfam" id="PF01510">
    <property type="entry name" value="Amidase_2"/>
    <property type="match status" value="1"/>
</dbReference>
<keyword evidence="6" id="KW-0963">Cytoplasm</keyword>
<keyword evidence="10" id="KW-0961">Cell wall biogenesis/degradation</keyword>
<evidence type="ECO:0000256" key="8">
    <source>
        <dbReference type="ARBA" id="ARBA00022801"/>
    </source>
</evidence>
<reference evidence="14" key="1">
    <citation type="submission" date="2020-10" db="EMBL/GenBank/DDBJ databases">
        <title>Connecting structure to function with the recovery of over 1000 high-quality activated sludge metagenome-assembled genomes encoding full-length rRNA genes using long-read sequencing.</title>
        <authorList>
            <person name="Singleton C.M."/>
            <person name="Petriglieri F."/>
            <person name="Kristensen J.M."/>
            <person name="Kirkegaard R.H."/>
            <person name="Michaelsen T.Y."/>
            <person name="Andersen M.H."/>
            <person name="Karst S.M."/>
            <person name="Dueholm M.S."/>
            <person name="Nielsen P.H."/>
            <person name="Albertsen M."/>
        </authorList>
    </citation>
    <scope>NUCLEOTIDE SEQUENCE</scope>
    <source>
        <strain evidence="14">Hirt_18-Q3-R61-65_BATAC.395</strain>
    </source>
</reference>
<dbReference type="GO" id="GO:0009254">
    <property type="term" value="P:peptidoglycan turnover"/>
    <property type="evidence" value="ECO:0007669"/>
    <property type="project" value="TreeGrafter"/>
</dbReference>
<dbReference type="Gene3D" id="3.40.80.10">
    <property type="entry name" value="Peptidoglycan recognition protein-like"/>
    <property type="match status" value="1"/>
</dbReference>
<dbReference type="InterPro" id="IPR051206">
    <property type="entry name" value="NAMLAA_amidase_2"/>
</dbReference>
<dbReference type="PANTHER" id="PTHR30417">
    <property type="entry name" value="N-ACETYLMURAMOYL-L-ALANINE AMIDASE AMID"/>
    <property type="match status" value="1"/>
</dbReference>
<evidence type="ECO:0000256" key="4">
    <source>
        <dbReference type="ARBA" id="ARBA00007553"/>
    </source>
</evidence>
<dbReference type="Proteomes" id="UP000886689">
    <property type="component" value="Unassembled WGS sequence"/>
</dbReference>
<keyword evidence="9" id="KW-0862">Zinc</keyword>
<dbReference type="InterPro" id="IPR002502">
    <property type="entry name" value="Amidase_domain"/>
</dbReference>
<evidence type="ECO:0000256" key="1">
    <source>
        <dbReference type="ARBA" id="ARBA00001561"/>
    </source>
</evidence>
<dbReference type="EC" id="3.5.1.28" evidence="5"/>
<evidence type="ECO:0000256" key="11">
    <source>
        <dbReference type="ARBA" id="ARBA00039257"/>
    </source>
</evidence>
<evidence type="ECO:0000259" key="13">
    <source>
        <dbReference type="SMART" id="SM00644"/>
    </source>
</evidence>
<evidence type="ECO:0000256" key="6">
    <source>
        <dbReference type="ARBA" id="ARBA00022490"/>
    </source>
</evidence>